<dbReference type="EMBL" id="HACA01014208">
    <property type="protein sequence ID" value="CDW31569.1"/>
    <property type="molecule type" value="Transcribed_RNA"/>
</dbReference>
<sequence length="101" mass="11960">QIFQMVFLNSIETGQYSYNIRLFNCNNKQNICRLVMFCYFGVPFNFSFFVQSLFWFRSAFQLLCSTRHGHQELSTLHVEELKNTPAPRHGLFLKSISHCIQ</sequence>
<name>A0A0K2TZW6_LEPSM</name>
<proteinExistence type="predicted"/>
<organism evidence="2">
    <name type="scientific">Lepeophtheirus salmonis</name>
    <name type="common">Salmon louse</name>
    <name type="synonym">Caligus salmonis</name>
    <dbReference type="NCBI Taxonomy" id="72036"/>
    <lineage>
        <taxon>Eukaryota</taxon>
        <taxon>Metazoa</taxon>
        <taxon>Ecdysozoa</taxon>
        <taxon>Arthropoda</taxon>
        <taxon>Crustacea</taxon>
        <taxon>Multicrustacea</taxon>
        <taxon>Hexanauplia</taxon>
        <taxon>Copepoda</taxon>
        <taxon>Siphonostomatoida</taxon>
        <taxon>Caligidae</taxon>
        <taxon>Lepeophtheirus</taxon>
    </lineage>
</organism>
<evidence type="ECO:0000256" key="1">
    <source>
        <dbReference type="SAM" id="Phobius"/>
    </source>
</evidence>
<feature type="transmembrane region" description="Helical" evidence="1">
    <location>
        <begin position="34"/>
        <end position="56"/>
    </location>
</feature>
<protein>
    <submittedName>
        <fullName evidence="2">Uncharacterized protein</fullName>
    </submittedName>
</protein>
<feature type="non-terminal residue" evidence="2">
    <location>
        <position position="1"/>
    </location>
</feature>
<dbReference type="AlphaFoldDB" id="A0A0K2TZW6"/>
<keyword evidence="1" id="KW-0472">Membrane</keyword>
<keyword evidence="1" id="KW-1133">Transmembrane helix</keyword>
<accession>A0A0K2TZW6</accession>
<evidence type="ECO:0000313" key="2">
    <source>
        <dbReference type="EMBL" id="CDW31569.1"/>
    </source>
</evidence>
<keyword evidence="1" id="KW-0812">Transmembrane</keyword>
<reference evidence="2" key="1">
    <citation type="submission" date="2014-05" db="EMBL/GenBank/DDBJ databases">
        <authorList>
            <person name="Chronopoulou M."/>
        </authorList>
    </citation>
    <scope>NUCLEOTIDE SEQUENCE</scope>
    <source>
        <tissue evidence="2">Whole organism</tissue>
    </source>
</reference>